<proteinExistence type="predicted"/>
<name>A0A1C7NUW4_9FUNG</name>
<keyword evidence="2" id="KW-1185">Reference proteome</keyword>
<dbReference type="EMBL" id="LUGH01000016">
    <property type="protein sequence ID" value="OBZ91284.1"/>
    <property type="molecule type" value="Genomic_DNA"/>
</dbReference>
<comment type="caution">
    <text evidence="1">The sequence shown here is derived from an EMBL/GenBank/DDBJ whole genome shotgun (WGS) entry which is preliminary data.</text>
</comment>
<dbReference type="Proteomes" id="UP000093000">
    <property type="component" value="Unassembled WGS sequence"/>
</dbReference>
<sequence length="88" mass="10150">MHLQSPLVQQYIQSITTENKQQLCYTSSLYSIESDDDDVEKEVSVFEKTYVSFPDLSLEEDSKPIEPDTSKDMTTPSSYQFKPIWMSA</sequence>
<dbReference type="AlphaFoldDB" id="A0A1C7NUW4"/>
<dbReference type="OrthoDB" id="10416255at2759"/>
<accession>A0A1C7NUW4</accession>
<reference evidence="1 2" key="1">
    <citation type="submission" date="2016-03" db="EMBL/GenBank/DDBJ databases">
        <title>Choanephora cucurbitarum.</title>
        <authorList>
            <person name="Min B."/>
            <person name="Park H."/>
            <person name="Park J.-H."/>
            <person name="Shin H.-D."/>
            <person name="Choi I.-G."/>
        </authorList>
    </citation>
    <scope>NUCLEOTIDE SEQUENCE [LARGE SCALE GENOMIC DNA]</scope>
    <source>
        <strain evidence="1 2">KUS-F28377</strain>
    </source>
</reference>
<evidence type="ECO:0000313" key="1">
    <source>
        <dbReference type="EMBL" id="OBZ91284.1"/>
    </source>
</evidence>
<dbReference type="InParanoid" id="A0A1C7NUW4"/>
<gene>
    <name evidence="1" type="ORF">A0J61_00689</name>
</gene>
<evidence type="ECO:0000313" key="2">
    <source>
        <dbReference type="Proteomes" id="UP000093000"/>
    </source>
</evidence>
<protein>
    <submittedName>
        <fullName evidence="1">Uncharacterized protein</fullName>
    </submittedName>
</protein>
<organism evidence="1 2">
    <name type="scientific">Choanephora cucurbitarum</name>
    <dbReference type="NCBI Taxonomy" id="101091"/>
    <lineage>
        <taxon>Eukaryota</taxon>
        <taxon>Fungi</taxon>
        <taxon>Fungi incertae sedis</taxon>
        <taxon>Mucoromycota</taxon>
        <taxon>Mucoromycotina</taxon>
        <taxon>Mucoromycetes</taxon>
        <taxon>Mucorales</taxon>
        <taxon>Mucorineae</taxon>
        <taxon>Choanephoraceae</taxon>
        <taxon>Choanephoroideae</taxon>
        <taxon>Choanephora</taxon>
    </lineage>
</organism>